<sequence>FFFVQSSNSLLEASRTTKMMFSSLSTANAPCSTTLASRTNPLYVHSPSVARVALPGALPVLLPTPALLTHCAHNCICKDKALPYSPQFLNGFPPGTCSLASVSTFCLLLSDPAAREACSRRAPRSSNSRCSPAFAP</sequence>
<evidence type="ECO:0000313" key="1">
    <source>
        <dbReference type="EMBL" id="JAR87615.1"/>
    </source>
</evidence>
<feature type="non-terminal residue" evidence="1">
    <location>
        <position position="1"/>
    </location>
</feature>
<proteinExistence type="predicted"/>
<protein>
    <submittedName>
        <fullName evidence="1">Uncharacterized protein</fullName>
    </submittedName>
</protein>
<organism evidence="1">
    <name type="scientific">Alectorobius mimon</name>
    <dbReference type="NCBI Taxonomy" id="360319"/>
    <lineage>
        <taxon>Eukaryota</taxon>
        <taxon>Metazoa</taxon>
        <taxon>Ecdysozoa</taxon>
        <taxon>Arthropoda</taxon>
        <taxon>Chelicerata</taxon>
        <taxon>Arachnida</taxon>
        <taxon>Acari</taxon>
        <taxon>Parasitiformes</taxon>
        <taxon>Ixodida</taxon>
        <taxon>Ixodoidea</taxon>
        <taxon>Argasidae</taxon>
        <taxon>Ornithodorinae</taxon>
        <taxon>Alectorobius</taxon>
    </lineage>
</organism>
<accession>A0A147BB68</accession>
<name>A0A147BB68_9ACAR</name>
<dbReference type="EMBL" id="GEIB01000175">
    <property type="protein sequence ID" value="JAR87615.1"/>
    <property type="molecule type" value="Transcribed_RNA"/>
</dbReference>
<reference evidence="1" key="1">
    <citation type="submission" date="2016-03" db="EMBL/GenBank/DDBJ databases">
        <title>Gut transcriptome analysis on engorged females of Ornithodoros mimon (Acari: Argasidae) and phylogenetic inferences of soft ticks.</title>
        <authorList>
            <person name="Landulfo G.A."/>
            <person name="Giovanni D."/>
            <person name="Carvalho E."/>
            <person name="Junqueira-de-Azevedo I."/>
            <person name="Patane J."/>
            <person name="Mendoca R."/>
            <person name="Barros-Battesti D."/>
        </authorList>
    </citation>
    <scope>NUCLEOTIDE SEQUENCE</scope>
    <source>
        <strain evidence="1">Females</strain>
        <tissue evidence="1">Gut</tissue>
    </source>
</reference>
<dbReference type="AlphaFoldDB" id="A0A147BB68"/>